<dbReference type="GO" id="GO:0003677">
    <property type="term" value="F:DNA binding"/>
    <property type="evidence" value="ECO:0007669"/>
    <property type="project" value="UniProtKB-UniRule"/>
</dbReference>
<evidence type="ECO:0000259" key="7">
    <source>
        <dbReference type="PROSITE" id="PS51900"/>
    </source>
</evidence>
<dbReference type="Pfam" id="PF22022">
    <property type="entry name" value="Phage_int_M"/>
    <property type="match status" value="1"/>
</dbReference>
<dbReference type="InterPro" id="IPR011010">
    <property type="entry name" value="DNA_brk_join_enz"/>
</dbReference>
<dbReference type="AlphaFoldDB" id="F6EVC0"/>
<evidence type="ECO:0000313" key="8">
    <source>
        <dbReference type="EMBL" id="AEG49681.1"/>
    </source>
</evidence>
<evidence type="ECO:0000256" key="5">
    <source>
        <dbReference type="PROSITE-ProRule" id="PRU01248"/>
    </source>
</evidence>
<dbReference type="SUPFAM" id="SSF56349">
    <property type="entry name" value="DNA breaking-rejoining enzymes"/>
    <property type="match status" value="1"/>
</dbReference>
<dbReference type="InterPro" id="IPR002104">
    <property type="entry name" value="Integrase_catalytic"/>
</dbReference>
<dbReference type="InterPro" id="IPR010998">
    <property type="entry name" value="Integrase_recombinase_N"/>
</dbReference>
<dbReference type="Pfam" id="PF00589">
    <property type="entry name" value="Phage_integrase"/>
    <property type="match status" value="1"/>
</dbReference>
<dbReference type="PROSITE" id="PS51898">
    <property type="entry name" value="TYR_RECOMBINASE"/>
    <property type="match status" value="1"/>
</dbReference>
<dbReference type="KEGG" id="sch:Sphch_2004"/>
<dbReference type="PROSITE" id="PS51900">
    <property type="entry name" value="CB"/>
    <property type="match status" value="1"/>
</dbReference>
<dbReference type="Gene3D" id="1.10.150.130">
    <property type="match status" value="1"/>
</dbReference>
<evidence type="ECO:0000256" key="3">
    <source>
        <dbReference type="ARBA" id="ARBA00023125"/>
    </source>
</evidence>
<keyword evidence="9" id="KW-1185">Reference proteome</keyword>
<dbReference type="PANTHER" id="PTHR30349">
    <property type="entry name" value="PHAGE INTEGRASE-RELATED"/>
    <property type="match status" value="1"/>
</dbReference>
<dbReference type="InterPro" id="IPR053876">
    <property type="entry name" value="Phage_int_M"/>
</dbReference>
<organism evidence="8 9">
    <name type="scientific">Sphingobium chlorophenolicum L-1</name>
    <dbReference type="NCBI Taxonomy" id="690566"/>
    <lineage>
        <taxon>Bacteria</taxon>
        <taxon>Pseudomonadati</taxon>
        <taxon>Pseudomonadota</taxon>
        <taxon>Alphaproteobacteria</taxon>
        <taxon>Sphingomonadales</taxon>
        <taxon>Sphingomonadaceae</taxon>
        <taxon>Sphingobium</taxon>
    </lineage>
</organism>
<evidence type="ECO:0000256" key="1">
    <source>
        <dbReference type="ARBA" id="ARBA00008857"/>
    </source>
</evidence>
<proteinExistence type="inferred from homology"/>
<dbReference type="InterPro" id="IPR044068">
    <property type="entry name" value="CB"/>
</dbReference>
<reference evidence="8 9" key="1">
    <citation type="submission" date="2011-05" db="EMBL/GenBank/DDBJ databases">
        <title>Complete sequence of chromosome 1 of Sphingobium chlorophenolicum L-1.</title>
        <authorList>
            <consortium name="US DOE Joint Genome Institute"/>
            <person name="Lucas S."/>
            <person name="Han J."/>
            <person name="Lapidus A."/>
            <person name="Cheng J.-F."/>
            <person name="Goodwin L."/>
            <person name="Pitluck S."/>
            <person name="Peters L."/>
            <person name="Daligault H."/>
            <person name="Han C."/>
            <person name="Tapia R."/>
            <person name="Land M."/>
            <person name="Hauser L."/>
            <person name="Kyrpides N."/>
            <person name="Ivanova N."/>
            <person name="Pagani I."/>
            <person name="Turner P."/>
            <person name="Copley S."/>
            <person name="Woyke T."/>
        </authorList>
    </citation>
    <scope>NUCLEOTIDE SEQUENCE [LARGE SCALE GENOMIC DNA]</scope>
    <source>
        <strain evidence="8 9">L-1</strain>
    </source>
</reference>
<dbReference type="InterPro" id="IPR050090">
    <property type="entry name" value="Tyrosine_recombinase_XerCD"/>
</dbReference>
<dbReference type="Gene3D" id="1.10.443.10">
    <property type="entry name" value="Intergrase catalytic core"/>
    <property type="match status" value="1"/>
</dbReference>
<sequence length="399" mass="44789">MAGVKRPIGRPGRYAKYEDLEASLPPVMTKRPAYCDGIGLFRGAKSFTVWIKVRLPHGGTYNNRSVPPGGSIEHKAGNRASWTWQQLEAERDRLQGLADRNEPLEQAQAETFAAYAAAWLERRKPTLKGYGISNGHVKSALNPTFGKIALNAITVADVNRWIGKQSATLAPATVKRQLNTFNSIMNEAVKEGVIDANPSQHAKRVKAGEERQRFVTEKEWLVILETCDRIEQEQEERRELMPQEKRGWLRHFVAWAYNSGMRRSEILGLEWDNVREVDADHTVVEVLNSKNGKSRYVTCTAEMRKILTALKALPREKGDNRLFPLSLTTLKRALTALWKETGLKDVRLHDLRRSHATILVSKGFDVRTVAGRLGHTGTAMLAKHYAVDRGDMEAAAAFG</sequence>
<evidence type="ECO:0000256" key="2">
    <source>
        <dbReference type="ARBA" id="ARBA00022908"/>
    </source>
</evidence>
<dbReference type="PANTHER" id="PTHR30349:SF64">
    <property type="entry name" value="PROPHAGE INTEGRASE INTD-RELATED"/>
    <property type="match status" value="1"/>
</dbReference>
<evidence type="ECO:0000259" key="6">
    <source>
        <dbReference type="PROSITE" id="PS51898"/>
    </source>
</evidence>
<dbReference type="InterPro" id="IPR013762">
    <property type="entry name" value="Integrase-like_cat_sf"/>
</dbReference>
<dbReference type="GO" id="GO:0006310">
    <property type="term" value="P:DNA recombination"/>
    <property type="evidence" value="ECO:0007669"/>
    <property type="project" value="UniProtKB-KW"/>
</dbReference>
<dbReference type="STRING" id="690566.Sphch_2004"/>
<comment type="similarity">
    <text evidence="1">Belongs to the 'phage' integrase family.</text>
</comment>
<dbReference type="Proteomes" id="UP000007150">
    <property type="component" value="Chromosome 1"/>
</dbReference>
<keyword evidence="3 5" id="KW-0238">DNA-binding</keyword>
<feature type="domain" description="Tyr recombinase" evidence="6">
    <location>
        <begin position="210"/>
        <end position="398"/>
    </location>
</feature>
<keyword evidence="4" id="KW-0233">DNA recombination</keyword>
<dbReference type="EMBL" id="CP002798">
    <property type="protein sequence ID" value="AEG49681.1"/>
    <property type="molecule type" value="Genomic_DNA"/>
</dbReference>
<evidence type="ECO:0000256" key="4">
    <source>
        <dbReference type="ARBA" id="ARBA00023172"/>
    </source>
</evidence>
<gene>
    <name evidence="8" type="ORF">Sphch_2004</name>
</gene>
<dbReference type="HOGENOM" id="CLU_690589_0_0_5"/>
<dbReference type="CDD" id="cd00796">
    <property type="entry name" value="INT_Rci_Hp1_C"/>
    <property type="match status" value="1"/>
</dbReference>
<evidence type="ECO:0000313" key="9">
    <source>
        <dbReference type="Proteomes" id="UP000007150"/>
    </source>
</evidence>
<protein>
    <submittedName>
        <fullName evidence="8">Integrase family protein</fullName>
    </submittedName>
</protein>
<keyword evidence="2" id="KW-0229">DNA integration</keyword>
<feature type="domain" description="Core-binding (CB)" evidence="7">
    <location>
        <begin position="110"/>
        <end position="189"/>
    </location>
</feature>
<name>F6EVC0_SPHCR</name>
<accession>F6EVC0</accession>
<dbReference type="GO" id="GO:0015074">
    <property type="term" value="P:DNA integration"/>
    <property type="evidence" value="ECO:0007669"/>
    <property type="project" value="UniProtKB-KW"/>
</dbReference>